<dbReference type="PROSITE" id="PS51257">
    <property type="entry name" value="PROKAR_LIPOPROTEIN"/>
    <property type="match status" value="1"/>
</dbReference>
<dbReference type="EMBL" id="JBHSNP010000010">
    <property type="protein sequence ID" value="MFC5602798.1"/>
    <property type="molecule type" value="Genomic_DNA"/>
</dbReference>
<feature type="chain" id="PRO_5046085760" evidence="1">
    <location>
        <begin position="22"/>
        <end position="127"/>
    </location>
</feature>
<reference evidence="3" key="1">
    <citation type="journal article" date="2019" name="Int. J. Syst. Evol. Microbiol.">
        <title>The Global Catalogue of Microorganisms (GCM) 10K type strain sequencing project: providing services to taxonomists for standard genome sequencing and annotation.</title>
        <authorList>
            <consortium name="The Broad Institute Genomics Platform"/>
            <consortium name="The Broad Institute Genome Sequencing Center for Infectious Disease"/>
            <person name="Wu L."/>
            <person name="Ma J."/>
        </authorList>
    </citation>
    <scope>NUCLEOTIDE SEQUENCE [LARGE SCALE GENOMIC DNA]</scope>
    <source>
        <strain evidence="3">KACC 11299</strain>
    </source>
</reference>
<evidence type="ECO:0000313" key="2">
    <source>
        <dbReference type="EMBL" id="MFC5602798.1"/>
    </source>
</evidence>
<evidence type="ECO:0000256" key="1">
    <source>
        <dbReference type="SAM" id="SignalP"/>
    </source>
</evidence>
<feature type="signal peptide" evidence="1">
    <location>
        <begin position="1"/>
        <end position="21"/>
    </location>
</feature>
<dbReference type="RefSeq" id="WP_381443000.1">
    <property type="nucleotide sequence ID" value="NZ_JBHSNP010000010.1"/>
</dbReference>
<evidence type="ECO:0000313" key="3">
    <source>
        <dbReference type="Proteomes" id="UP001596071"/>
    </source>
</evidence>
<sequence length="127" mass="14133">MRRILFLLCILLTLTVGCNKAKENEVTVWTEAQGIANSIAEDDKNADIFMFNDRVYEIFSSDSNVHDSSEEKVGEIQKVYSPGDTFQNGMATKLPIGAMVYTTSIGNSFLLVNVDGKWVEYKSLPQG</sequence>
<proteinExistence type="predicted"/>
<name>A0ABW0TY77_9BACL</name>
<accession>A0ABW0TY77</accession>
<dbReference type="Proteomes" id="UP001596071">
    <property type="component" value="Unassembled WGS sequence"/>
</dbReference>
<keyword evidence="3" id="KW-1185">Reference proteome</keyword>
<gene>
    <name evidence="2" type="ORF">ACFPTP_06160</name>
</gene>
<protein>
    <submittedName>
        <fullName evidence="2">Uncharacterized protein</fullName>
    </submittedName>
</protein>
<organism evidence="2 3">
    <name type="scientific">Sporosarcina koreensis</name>
    <dbReference type="NCBI Taxonomy" id="334735"/>
    <lineage>
        <taxon>Bacteria</taxon>
        <taxon>Bacillati</taxon>
        <taxon>Bacillota</taxon>
        <taxon>Bacilli</taxon>
        <taxon>Bacillales</taxon>
        <taxon>Caryophanaceae</taxon>
        <taxon>Sporosarcina</taxon>
    </lineage>
</organism>
<keyword evidence="1" id="KW-0732">Signal</keyword>
<comment type="caution">
    <text evidence="2">The sequence shown here is derived from an EMBL/GenBank/DDBJ whole genome shotgun (WGS) entry which is preliminary data.</text>
</comment>